<evidence type="ECO:0000256" key="7">
    <source>
        <dbReference type="SAM" id="Phobius"/>
    </source>
</evidence>
<evidence type="ECO:0000313" key="9">
    <source>
        <dbReference type="Proteomes" id="UP000318741"/>
    </source>
</evidence>
<dbReference type="EMBL" id="CP036265">
    <property type="protein sequence ID" value="QDT15029.1"/>
    <property type="molecule type" value="Genomic_DNA"/>
</dbReference>
<dbReference type="RefSeq" id="WP_145357869.1">
    <property type="nucleotide sequence ID" value="NZ_CP036265.1"/>
</dbReference>
<feature type="transmembrane region" description="Helical" evidence="7">
    <location>
        <begin position="92"/>
        <end position="112"/>
    </location>
</feature>
<accession>A0A517P6N1</accession>
<reference evidence="8 9" key="1">
    <citation type="submission" date="2019-02" db="EMBL/GenBank/DDBJ databases">
        <title>Deep-cultivation of Planctomycetes and their phenomic and genomic characterization uncovers novel biology.</title>
        <authorList>
            <person name="Wiegand S."/>
            <person name="Jogler M."/>
            <person name="Boedeker C."/>
            <person name="Pinto D."/>
            <person name="Vollmers J."/>
            <person name="Rivas-Marin E."/>
            <person name="Kohn T."/>
            <person name="Peeters S.H."/>
            <person name="Heuer A."/>
            <person name="Rast P."/>
            <person name="Oberbeckmann S."/>
            <person name="Bunk B."/>
            <person name="Jeske O."/>
            <person name="Meyerdierks A."/>
            <person name="Storesund J.E."/>
            <person name="Kallscheuer N."/>
            <person name="Luecker S."/>
            <person name="Lage O.M."/>
            <person name="Pohl T."/>
            <person name="Merkel B.J."/>
            <person name="Hornburger P."/>
            <person name="Mueller R.-W."/>
            <person name="Bruemmer F."/>
            <person name="Labrenz M."/>
            <person name="Spormann A.M."/>
            <person name="Op den Camp H."/>
            <person name="Overmann J."/>
            <person name="Amann R."/>
            <person name="Jetten M.S.M."/>
            <person name="Mascher T."/>
            <person name="Medema M.H."/>
            <person name="Devos D.P."/>
            <person name="Kaster A.-K."/>
            <person name="Ovreas L."/>
            <person name="Rohde M."/>
            <person name="Galperin M.Y."/>
            <person name="Jogler C."/>
        </authorList>
    </citation>
    <scope>NUCLEOTIDE SEQUENCE [LARGE SCALE GENOMIC DNA]</scope>
    <source>
        <strain evidence="8 9">CA12</strain>
    </source>
</reference>
<dbReference type="InterPro" id="IPR005524">
    <property type="entry name" value="DUF318"/>
</dbReference>
<gene>
    <name evidence="8" type="ORF">CA12_11090</name>
</gene>
<dbReference type="PANTHER" id="PTHR34184">
    <property type="entry name" value="UPF0718 PROTEIN YCGR"/>
    <property type="match status" value="1"/>
</dbReference>
<dbReference type="GO" id="GO:0005886">
    <property type="term" value="C:plasma membrane"/>
    <property type="evidence" value="ECO:0007669"/>
    <property type="project" value="UniProtKB-SubCell"/>
</dbReference>
<protein>
    <submittedName>
        <fullName evidence="8">Putative permease</fullName>
    </submittedName>
</protein>
<keyword evidence="6 7" id="KW-0472">Membrane</keyword>
<dbReference type="PANTHER" id="PTHR34184:SF4">
    <property type="entry name" value="UPF0718 PROTEIN YCGR"/>
    <property type="match status" value="1"/>
</dbReference>
<dbReference type="Pfam" id="PF03773">
    <property type="entry name" value="ArsP_1"/>
    <property type="match status" value="1"/>
</dbReference>
<keyword evidence="4 7" id="KW-0812">Transmembrane</keyword>
<dbReference type="AlphaFoldDB" id="A0A517P6N1"/>
<evidence type="ECO:0000256" key="3">
    <source>
        <dbReference type="ARBA" id="ARBA00022475"/>
    </source>
</evidence>
<evidence type="ECO:0000256" key="2">
    <source>
        <dbReference type="ARBA" id="ARBA00006386"/>
    </source>
</evidence>
<proteinExistence type="inferred from homology"/>
<feature type="transmembrane region" description="Helical" evidence="7">
    <location>
        <begin position="211"/>
        <end position="232"/>
    </location>
</feature>
<feature type="transmembrane region" description="Helical" evidence="7">
    <location>
        <begin position="118"/>
        <end position="138"/>
    </location>
</feature>
<dbReference type="KEGG" id="acaf:CA12_11090"/>
<dbReference type="InterPro" id="IPR052923">
    <property type="entry name" value="UPF0718"/>
</dbReference>
<dbReference type="Proteomes" id="UP000318741">
    <property type="component" value="Chromosome"/>
</dbReference>
<keyword evidence="9" id="KW-1185">Reference proteome</keyword>
<evidence type="ECO:0000313" key="8">
    <source>
        <dbReference type="EMBL" id="QDT15029.1"/>
    </source>
</evidence>
<comment type="similarity">
    <text evidence="2">Belongs to the UPF0718 family.</text>
</comment>
<name>A0A517P6N1_9PLAN</name>
<dbReference type="OrthoDB" id="9777774at2"/>
<feature type="transmembrane region" description="Helical" evidence="7">
    <location>
        <begin position="62"/>
        <end position="80"/>
    </location>
</feature>
<evidence type="ECO:0000256" key="4">
    <source>
        <dbReference type="ARBA" id="ARBA00022692"/>
    </source>
</evidence>
<evidence type="ECO:0000256" key="1">
    <source>
        <dbReference type="ARBA" id="ARBA00004651"/>
    </source>
</evidence>
<feature type="transmembrane region" description="Helical" evidence="7">
    <location>
        <begin position="344"/>
        <end position="362"/>
    </location>
</feature>
<organism evidence="8 9">
    <name type="scientific">Alienimonas californiensis</name>
    <dbReference type="NCBI Taxonomy" id="2527989"/>
    <lineage>
        <taxon>Bacteria</taxon>
        <taxon>Pseudomonadati</taxon>
        <taxon>Planctomycetota</taxon>
        <taxon>Planctomycetia</taxon>
        <taxon>Planctomycetales</taxon>
        <taxon>Planctomycetaceae</taxon>
        <taxon>Alienimonas</taxon>
    </lineage>
</organism>
<keyword evidence="5 7" id="KW-1133">Transmembrane helix</keyword>
<feature type="transmembrane region" description="Helical" evidence="7">
    <location>
        <begin position="178"/>
        <end position="196"/>
    </location>
</feature>
<sequence length="534" mass="55696">MTAEQFHAALVGGLLRAAEALCEASPFLMCGLIVAAVFRRLVGHAGVRTLFGDDSRTGLLRAWAVGMLLPVDALGVLPVIRELRKAGLKGGTILAFALSAPLFNPLSLLYGLTLSDPAAVLAFAVGSLIVVTSAGLLWDRLFPGTVAVEDPPPAPVQQGAKRLAAVAVAGAREASGGAVPLVLIALAGPLLLGIVVPKGFLSTAVNGENPFAPLVTTAVAIPAYASPMAAMGTVGSMFQHGNSVGAAFAMLVLGAGTTLGLLAWAWRTYGLGRTAALLGAVAGVTLALSYGIDRPLRPAGAEEGGHTHAFDGYTAPFAATSPPADPWARAWTELVDGAEVHERYALVALAAFVLMGLALRVADRPGRVEAWLERPPAEDAEAQPIGRFDVALPAPVLGGVALVGLAAISVLGCFTYYPPPGECLDDLNVMQTEALIAANTGDAARAAEFIPVCEDWAKRAQVGYVLRNGPAGEFRELRTALYLDRLELLEHELAHQAAESKLDDPAEQAIRRELVGRIGRSFGRLRQAYDPDRN</sequence>
<evidence type="ECO:0000256" key="6">
    <source>
        <dbReference type="ARBA" id="ARBA00023136"/>
    </source>
</evidence>
<keyword evidence="3" id="KW-1003">Cell membrane</keyword>
<comment type="subcellular location">
    <subcellularLocation>
        <location evidence="1">Cell membrane</location>
        <topology evidence="1">Multi-pass membrane protein</topology>
    </subcellularLocation>
</comment>
<feature type="transmembrane region" description="Helical" evidence="7">
    <location>
        <begin position="272"/>
        <end position="292"/>
    </location>
</feature>
<feature type="transmembrane region" description="Helical" evidence="7">
    <location>
        <begin position="20"/>
        <end position="42"/>
    </location>
</feature>
<evidence type="ECO:0000256" key="5">
    <source>
        <dbReference type="ARBA" id="ARBA00022989"/>
    </source>
</evidence>
<feature type="transmembrane region" description="Helical" evidence="7">
    <location>
        <begin position="244"/>
        <end position="266"/>
    </location>
</feature>
<feature type="transmembrane region" description="Helical" evidence="7">
    <location>
        <begin position="396"/>
        <end position="417"/>
    </location>
</feature>